<evidence type="ECO:0000256" key="2">
    <source>
        <dbReference type="ARBA" id="ARBA00011738"/>
    </source>
</evidence>
<dbReference type="OrthoDB" id="9803580at2"/>
<dbReference type="HAMAP" id="MF_01576">
    <property type="entry name" value="THF_DHG_CYH"/>
    <property type="match status" value="1"/>
</dbReference>
<keyword evidence="16" id="KW-1185">Reference proteome</keyword>
<protein>
    <recommendedName>
        <fullName evidence="12">Bifunctional protein FolD</fullName>
    </recommendedName>
    <domain>
        <recommendedName>
            <fullName evidence="12">Methylenetetrahydrofolate dehydrogenase</fullName>
            <ecNumber evidence="12">1.5.1.5</ecNumber>
        </recommendedName>
    </domain>
    <domain>
        <recommendedName>
            <fullName evidence="12">Methenyltetrahydrofolate cyclohydrolase</fullName>
            <ecNumber evidence="12">3.5.4.9</ecNumber>
        </recommendedName>
    </domain>
</protein>
<dbReference type="Gene3D" id="3.40.50.10860">
    <property type="entry name" value="Leucine Dehydrogenase, chain A, domain 1"/>
    <property type="match status" value="1"/>
</dbReference>
<dbReference type="PANTHER" id="PTHR48099">
    <property type="entry name" value="C-1-TETRAHYDROFOLATE SYNTHASE, CYTOPLASMIC-RELATED"/>
    <property type="match status" value="1"/>
</dbReference>
<comment type="pathway">
    <text evidence="1 12">One-carbon metabolism; tetrahydrofolate interconversion.</text>
</comment>
<dbReference type="InterPro" id="IPR020630">
    <property type="entry name" value="THF_DH/CycHdrlase_cat_dom"/>
</dbReference>
<evidence type="ECO:0000256" key="9">
    <source>
        <dbReference type="ARBA" id="ARBA00023102"/>
    </source>
</evidence>
<comment type="function">
    <text evidence="12">Catalyzes the oxidation of 5,10-methylenetetrahydrofolate to 5,10-methenyltetrahydrofolate and then the hydrolysis of 5,10-methenyltetrahydrofolate to 10-formyltetrahydrofolate.</text>
</comment>
<keyword evidence="7 12" id="KW-0521">NADP</keyword>
<evidence type="ECO:0000259" key="13">
    <source>
        <dbReference type="Pfam" id="PF00763"/>
    </source>
</evidence>
<comment type="caution">
    <text evidence="15">The sequence shown here is derived from an EMBL/GenBank/DDBJ whole genome shotgun (WGS) entry which is preliminary data.</text>
</comment>
<keyword evidence="5 12" id="KW-0658">Purine biosynthesis</keyword>
<keyword evidence="8 12" id="KW-0560">Oxidoreductase</keyword>
<dbReference type="GO" id="GO:0035999">
    <property type="term" value="P:tetrahydrofolate interconversion"/>
    <property type="evidence" value="ECO:0007669"/>
    <property type="project" value="UniProtKB-UniRule"/>
</dbReference>
<dbReference type="GO" id="GO:0005829">
    <property type="term" value="C:cytosol"/>
    <property type="evidence" value="ECO:0007669"/>
    <property type="project" value="TreeGrafter"/>
</dbReference>
<sequence>MGAGLLDGKLLAAEVKEDLRKRVAALGRPPGLGTILVGEDPGSVLYVGGKHRDCREIGIESIRVDLPADATRADVLAAVDRLNADPRCTAYIVQLPLPAGLDEFEVINRIDPAKDADGLHPANLGRLVLGADGPLPCTPAGIVKLLRRYDIPLAGARVCVIGRGITVGRPLGLLLTRRSENATVTLCHTGTRDLAAEVCAADIVIAAAGVPGLVRAELVKPGAVLVDVGVSRGPDGKVAGDIHPGAAERAAWRSPNPGGVGPMTRAMLLDNVVRAAERAAGRGGPE</sequence>
<feature type="domain" description="Tetrahydrofolate dehydrogenase/cyclohydrolase catalytic" evidence="13">
    <location>
        <begin position="6"/>
        <end position="117"/>
    </location>
</feature>
<dbReference type="InterPro" id="IPR000672">
    <property type="entry name" value="THF_DH/CycHdrlase"/>
</dbReference>
<dbReference type="CDD" id="cd01080">
    <property type="entry name" value="NAD_bind_m-THF_DH_Cyclohyd"/>
    <property type="match status" value="1"/>
</dbReference>
<evidence type="ECO:0000256" key="10">
    <source>
        <dbReference type="ARBA" id="ARBA00023167"/>
    </source>
</evidence>
<dbReference type="Gene3D" id="3.40.50.720">
    <property type="entry name" value="NAD(P)-binding Rossmann-like Domain"/>
    <property type="match status" value="1"/>
</dbReference>
<dbReference type="RefSeq" id="WP_144746120.1">
    <property type="nucleotide sequence ID" value="NZ_VMNW02000005.1"/>
</dbReference>
<dbReference type="AlphaFoldDB" id="A0A5N0VH39"/>
<feature type="domain" description="Tetrahydrofolate dehydrogenase/cyclohydrolase NAD(P)-binding" evidence="14">
    <location>
        <begin position="136"/>
        <end position="279"/>
    </location>
</feature>
<dbReference type="Pfam" id="PF02882">
    <property type="entry name" value="THF_DHG_CYH_C"/>
    <property type="match status" value="1"/>
</dbReference>
<proteinExistence type="inferred from homology"/>
<evidence type="ECO:0000256" key="6">
    <source>
        <dbReference type="ARBA" id="ARBA00022801"/>
    </source>
</evidence>
<dbReference type="NCBIfam" id="NF010789">
    <property type="entry name" value="PRK14193.1"/>
    <property type="match status" value="1"/>
</dbReference>
<dbReference type="Pfam" id="PF00763">
    <property type="entry name" value="THF_DHG_CYH"/>
    <property type="match status" value="1"/>
</dbReference>
<evidence type="ECO:0000256" key="4">
    <source>
        <dbReference type="ARBA" id="ARBA00022605"/>
    </source>
</evidence>
<evidence type="ECO:0000313" key="15">
    <source>
        <dbReference type="EMBL" id="KAA9165536.1"/>
    </source>
</evidence>
<dbReference type="SUPFAM" id="SSF53223">
    <property type="entry name" value="Aminoacid dehydrogenase-like, N-terminal domain"/>
    <property type="match status" value="1"/>
</dbReference>
<keyword evidence="6 12" id="KW-0378">Hydrolase</keyword>
<dbReference type="PANTHER" id="PTHR48099:SF5">
    <property type="entry name" value="C-1-TETRAHYDROFOLATE SYNTHASE, CYTOPLASMIC"/>
    <property type="match status" value="1"/>
</dbReference>
<dbReference type="PRINTS" id="PR00085">
    <property type="entry name" value="THFDHDRGNASE"/>
</dbReference>
<comment type="catalytic activity">
    <reaction evidence="12">
        <text>(6R)-5,10-methenyltetrahydrofolate + H2O = (6R)-10-formyltetrahydrofolate + H(+)</text>
        <dbReference type="Rhea" id="RHEA:23700"/>
        <dbReference type="ChEBI" id="CHEBI:15377"/>
        <dbReference type="ChEBI" id="CHEBI:15378"/>
        <dbReference type="ChEBI" id="CHEBI:57455"/>
        <dbReference type="ChEBI" id="CHEBI:195366"/>
        <dbReference type="EC" id="3.5.4.9"/>
    </reaction>
</comment>
<dbReference type="SUPFAM" id="SSF51735">
    <property type="entry name" value="NAD(P)-binding Rossmann-fold domains"/>
    <property type="match status" value="1"/>
</dbReference>
<evidence type="ECO:0000313" key="16">
    <source>
        <dbReference type="Proteomes" id="UP000319769"/>
    </source>
</evidence>
<dbReference type="GO" id="GO:0000105">
    <property type="term" value="P:L-histidine biosynthetic process"/>
    <property type="evidence" value="ECO:0007669"/>
    <property type="project" value="UniProtKB-KW"/>
</dbReference>
<comment type="caution">
    <text evidence="12">Lacks conserved residue(s) required for the propagation of feature annotation.</text>
</comment>
<dbReference type="InterPro" id="IPR036291">
    <property type="entry name" value="NAD(P)-bd_dom_sf"/>
</dbReference>
<dbReference type="EC" id="3.5.4.9" evidence="12"/>
<name>A0A5N0VH39_9PSEU</name>
<keyword evidence="4 12" id="KW-0028">Amino-acid biosynthesis</keyword>
<dbReference type="UniPathway" id="UPA00193"/>
<dbReference type="InterPro" id="IPR046346">
    <property type="entry name" value="Aminoacid_DH-like_N_sf"/>
</dbReference>
<evidence type="ECO:0000259" key="14">
    <source>
        <dbReference type="Pfam" id="PF02882"/>
    </source>
</evidence>
<keyword evidence="3 12" id="KW-0554">One-carbon metabolism</keyword>
<comment type="catalytic activity">
    <reaction evidence="12">
        <text>(6R)-5,10-methylene-5,6,7,8-tetrahydrofolate + NADP(+) = (6R)-5,10-methenyltetrahydrofolate + NADPH</text>
        <dbReference type="Rhea" id="RHEA:22812"/>
        <dbReference type="ChEBI" id="CHEBI:15636"/>
        <dbReference type="ChEBI" id="CHEBI:57455"/>
        <dbReference type="ChEBI" id="CHEBI:57783"/>
        <dbReference type="ChEBI" id="CHEBI:58349"/>
        <dbReference type="EC" id="1.5.1.5"/>
    </reaction>
</comment>
<evidence type="ECO:0000256" key="5">
    <source>
        <dbReference type="ARBA" id="ARBA00022755"/>
    </source>
</evidence>
<keyword evidence="9 12" id="KW-0368">Histidine biosynthesis</keyword>
<dbReference type="FunFam" id="3.40.50.10860:FF:000005">
    <property type="entry name" value="C-1-tetrahydrofolate synthase, cytoplasmic, putative"/>
    <property type="match status" value="1"/>
</dbReference>
<gene>
    <name evidence="12" type="primary">folD</name>
    <name evidence="15" type="ORF">FPZ12_005555</name>
</gene>
<dbReference type="InterPro" id="IPR020631">
    <property type="entry name" value="THF_DH/CycHdrlase_NAD-bd_dom"/>
</dbReference>
<comment type="similarity">
    <text evidence="12">Belongs to the tetrahydrofolate dehydrogenase/cyclohydrolase family.</text>
</comment>
<reference evidence="15" key="1">
    <citation type="submission" date="2019-09" db="EMBL/GenBank/DDBJ databases">
        <authorList>
            <person name="Teo W.F.A."/>
            <person name="Duangmal K."/>
        </authorList>
    </citation>
    <scope>NUCLEOTIDE SEQUENCE [LARGE SCALE GENOMIC DNA]</scope>
    <source>
        <strain evidence="15">K81G1</strain>
    </source>
</reference>
<dbReference type="EMBL" id="VMNW02000005">
    <property type="protein sequence ID" value="KAA9165536.1"/>
    <property type="molecule type" value="Genomic_DNA"/>
</dbReference>
<dbReference type="GO" id="GO:0006164">
    <property type="term" value="P:purine nucleotide biosynthetic process"/>
    <property type="evidence" value="ECO:0007669"/>
    <property type="project" value="UniProtKB-KW"/>
</dbReference>
<evidence type="ECO:0000256" key="12">
    <source>
        <dbReference type="HAMAP-Rule" id="MF_01576"/>
    </source>
</evidence>
<dbReference type="GO" id="GO:0004477">
    <property type="term" value="F:methenyltetrahydrofolate cyclohydrolase activity"/>
    <property type="evidence" value="ECO:0007669"/>
    <property type="project" value="UniProtKB-UniRule"/>
</dbReference>
<comment type="subunit">
    <text evidence="2 12">Homodimer.</text>
</comment>
<keyword evidence="11 12" id="KW-0511">Multifunctional enzyme</keyword>
<accession>A0A5N0VH39</accession>
<evidence type="ECO:0000256" key="11">
    <source>
        <dbReference type="ARBA" id="ARBA00023268"/>
    </source>
</evidence>
<dbReference type="Proteomes" id="UP000319769">
    <property type="component" value="Unassembled WGS sequence"/>
</dbReference>
<evidence type="ECO:0000256" key="8">
    <source>
        <dbReference type="ARBA" id="ARBA00023002"/>
    </source>
</evidence>
<dbReference type="GO" id="GO:0009086">
    <property type="term" value="P:methionine biosynthetic process"/>
    <property type="evidence" value="ECO:0007669"/>
    <property type="project" value="UniProtKB-KW"/>
</dbReference>
<evidence type="ECO:0000256" key="3">
    <source>
        <dbReference type="ARBA" id="ARBA00022563"/>
    </source>
</evidence>
<feature type="binding site" evidence="12">
    <location>
        <begin position="162"/>
        <end position="164"/>
    </location>
    <ligand>
        <name>NADP(+)</name>
        <dbReference type="ChEBI" id="CHEBI:58349"/>
    </ligand>
</feature>
<feature type="binding site" evidence="12">
    <location>
        <position position="230"/>
    </location>
    <ligand>
        <name>NADP(+)</name>
        <dbReference type="ChEBI" id="CHEBI:58349"/>
    </ligand>
</feature>
<dbReference type="EC" id="1.5.1.5" evidence="12"/>
<organism evidence="15 16">
    <name type="scientific">Amycolatopsis acidicola</name>
    <dbReference type="NCBI Taxonomy" id="2596893"/>
    <lineage>
        <taxon>Bacteria</taxon>
        <taxon>Bacillati</taxon>
        <taxon>Actinomycetota</taxon>
        <taxon>Actinomycetes</taxon>
        <taxon>Pseudonocardiales</taxon>
        <taxon>Pseudonocardiaceae</taxon>
        <taxon>Amycolatopsis</taxon>
    </lineage>
</organism>
<keyword evidence="10 12" id="KW-0486">Methionine biosynthesis</keyword>
<dbReference type="GO" id="GO:0004488">
    <property type="term" value="F:methylenetetrahydrofolate dehydrogenase (NADP+) activity"/>
    <property type="evidence" value="ECO:0007669"/>
    <property type="project" value="UniProtKB-UniRule"/>
</dbReference>
<evidence type="ECO:0000256" key="1">
    <source>
        <dbReference type="ARBA" id="ARBA00004777"/>
    </source>
</evidence>
<evidence type="ECO:0000256" key="7">
    <source>
        <dbReference type="ARBA" id="ARBA00022857"/>
    </source>
</evidence>